<feature type="compositionally biased region" description="Acidic residues" evidence="1">
    <location>
        <begin position="12"/>
        <end position="27"/>
    </location>
</feature>
<accession>Q4SIS8</accession>
<name>Q4SIS8_TETNG</name>
<organism evidence="2">
    <name type="scientific">Tetraodon nigroviridis</name>
    <name type="common">Spotted green pufferfish</name>
    <name type="synonym">Chelonodon nigroviridis</name>
    <dbReference type="NCBI Taxonomy" id="99883"/>
    <lineage>
        <taxon>Eukaryota</taxon>
        <taxon>Metazoa</taxon>
        <taxon>Chordata</taxon>
        <taxon>Craniata</taxon>
        <taxon>Vertebrata</taxon>
        <taxon>Euteleostomi</taxon>
        <taxon>Actinopterygii</taxon>
        <taxon>Neopterygii</taxon>
        <taxon>Teleostei</taxon>
        <taxon>Neoteleostei</taxon>
        <taxon>Acanthomorphata</taxon>
        <taxon>Eupercaria</taxon>
        <taxon>Tetraodontiformes</taxon>
        <taxon>Tetradontoidea</taxon>
        <taxon>Tetraodontidae</taxon>
        <taxon>Tetraodon</taxon>
    </lineage>
</organism>
<proteinExistence type="predicted"/>
<reference evidence="2" key="1">
    <citation type="journal article" date="2004" name="Nature">
        <title>Genome duplication in the teleost fish Tetraodon nigroviridis reveals the early vertebrate proto-karyotype.</title>
        <authorList>
            <person name="Jaillon O."/>
            <person name="Aury J.-M."/>
            <person name="Brunet F."/>
            <person name="Petit J.-L."/>
            <person name="Stange-Thomann N."/>
            <person name="Mauceli E."/>
            <person name="Bouneau L."/>
            <person name="Fischer C."/>
            <person name="Ozouf-Costaz C."/>
            <person name="Bernot A."/>
            <person name="Nicaud S."/>
            <person name="Jaffe D."/>
            <person name="Fisher S."/>
            <person name="Lutfalla G."/>
            <person name="Dossat C."/>
            <person name="Segurens B."/>
            <person name="Dasilva C."/>
            <person name="Salanoubat M."/>
            <person name="Levy M."/>
            <person name="Boudet N."/>
            <person name="Castellano S."/>
            <person name="Anthouard V."/>
            <person name="Jubin C."/>
            <person name="Castelli V."/>
            <person name="Katinka M."/>
            <person name="Vacherie B."/>
            <person name="Biemont C."/>
            <person name="Skalli Z."/>
            <person name="Cattolico L."/>
            <person name="Poulain J."/>
            <person name="De Berardinis V."/>
            <person name="Cruaud C."/>
            <person name="Duprat S."/>
            <person name="Brottier P."/>
            <person name="Coutanceau J.-P."/>
            <person name="Gouzy J."/>
            <person name="Parra G."/>
            <person name="Lardier G."/>
            <person name="Chapple C."/>
            <person name="McKernan K.J."/>
            <person name="McEwan P."/>
            <person name="Bosak S."/>
            <person name="Kellis M."/>
            <person name="Volff J.-N."/>
            <person name="Guigo R."/>
            <person name="Zody M.C."/>
            <person name="Mesirov J."/>
            <person name="Lindblad-Toh K."/>
            <person name="Birren B."/>
            <person name="Nusbaum C."/>
            <person name="Kahn D."/>
            <person name="Robinson-Rechavi M."/>
            <person name="Laudet V."/>
            <person name="Schachter V."/>
            <person name="Quetier F."/>
            <person name="Saurin W."/>
            <person name="Scarpelli C."/>
            <person name="Wincker P."/>
            <person name="Lander E.S."/>
            <person name="Weissenbach J."/>
            <person name="Roest Crollius H."/>
        </authorList>
    </citation>
    <scope>NUCLEOTIDE SEQUENCE [LARGE SCALE GENOMIC DNA]</scope>
</reference>
<reference evidence="2" key="2">
    <citation type="submission" date="2004-02" db="EMBL/GenBank/DDBJ databases">
        <authorList>
            <consortium name="Genoscope"/>
            <consortium name="Whitehead Institute Centre for Genome Research"/>
        </authorList>
    </citation>
    <scope>NUCLEOTIDE SEQUENCE</scope>
</reference>
<gene>
    <name evidence="2" type="ORF">GSTENG00017541001</name>
</gene>
<evidence type="ECO:0000313" key="2">
    <source>
        <dbReference type="EMBL" id="CAF99454.1"/>
    </source>
</evidence>
<comment type="caution">
    <text evidence="2">The sequence shown here is derived from an EMBL/GenBank/DDBJ whole genome shotgun (WGS) entry which is preliminary data.</text>
</comment>
<sequence>MKRPQDYSSPDSDTDEFIDVGQEDGFW</sequence>
<feature type="compositionally biased region" description="Polar residues" evidence="1">
    <location>
        <begin position="1"/>
        <end position="11"/>
    </location>
</feature>
<protein>
    <submittedName>
        <fullName evidence="2">(spotted green pufferfish) hypothetical protein</fullName>
    </submittedName>
</protein>
<dbReference type="EMBL" id="CAAE01014577">
    <property type="protein sequence ID" value="CAF99454.1"/>
    <property type="molecule type" value="Genomic_DNA"/>
</dbReference>
<dbReference type="AlphaFoldDB" id="Q4SIS8"/>
<feature type="region of interest" description="Disordered" evidence="1">
    <location>
        <begin position="1"/>
        <end position="27"/>
    </location>
</feature>
<evidence type="ECO:0000256" key="1">
    <source>
        <dbReference type="SAM" id="MobiDB-lite"/>
    </source>
</evidence>
<dbReference type="KEGG" id="tng:GSTEN00017541G001"/>